<proteinExistence type="predicted"/>
<keyword evidence="2" id="KW-1185">Reference proteome</keyword>
<evidence type="ECO:0000313" key="2">
    <source>
        <dbReference type="Proteomes" id="UP001291309"/>
    </source>
</evidence>
<sequence>MDDLTWLEQWYSAQCRGDWANDRGVTIQSLDNPGWVVTVDLEGTELEARMVDALVLRAGEPPSAENGNLGGPDWLECAVKGKRFIGAGDPGKLRAILQCFREWAESR</sequence>
<dbReference type="RefSeq" id="WP_321547089.1">
    <property type="nucleotide sequence ID" value="NZ_JAXIVS010000006.1"/>
</dbReference>
<organism evidence="1 2">
    <name type="scientific">Hyalangium rubrum</name>
    <dbReference type="NCBI Taxonomy" id="3103134"/>
    <lineage>
        <taxon>Bacteria</taxon>
        <taxon>Pseudomonadati</taxon>
        <taxon>Myxococcota</taxon>
        <taxon>Myxococcia</taxon>
        <taxon>Myxococcales</taxon>
        <taxon>Cystobacterineae</taxon>
        <taxon>Archangiaceae</taxon>
        <taxon>Hyalangium</taxon>
    </lineage>
</organism>
<evidence type="ECO:0000313" key="1">
    <source>
        <dbReference type="EMBL" id="MDY7228360.1"/>
    </source>
</evidence>
<protein>
    <submittedName>
        <fullName evidence="1">Immunity 53 family protein</fullName>
    </submittedName>
</protein>
<dbReference type="InterPro" id="IPR028228">
    <property type="entry name" value="Imm53"/>
</dbReference>
<dbReference type="Pfam" id="PF15580">
    <property type="entry name" value="Imm53"/>
    <property type="match status" value="1"/>
</dbReference>
<name>A0ABU5H4U8_9BACT</name>
<comment type="caution">
    <text evidence="1">The sequence shown here is derived from an EMBL/GenBank/DDBJ whole genome shotgun (WGS) entry which is preliminary data.</text>
</comment>
<dbReference type="Proteomes" id="UP001291309">
    <property type="component" value="Unassembled WGS sequence"/>
</dbReference>
<gene>
    <name evidence="1" type="ORF">SYV04_18205</name>
</gene>
<reference evidence="1 2" key="1">
    <citation type="submission" date="2023-12" db="EMBL/GenBank/DDBJ databases">
        <title>the genome sequence of Hyalangium sp. s54d21.</title>
        <authorList>
            <person name="Zhang X."/>
        </authorList>
    </citation>
    <scope>NUCLEOTIDE SEQUENCE [LARGE SCALE GENOMIC DNA]</scope>
    <source>
        <strain evidence="2">s54d21</strain>
    </source>
</reference>
<dbReference type="EMBL" id="JAXIVS010000006">
    <property type="protein sequence ID" value="MDY7228360.1"/>
    <property type="molecule type" value="Genomic_DNA"/>
</dbReference>
<accession>A0ABU5H4U8</accession>